<proteinExistence type="predicted"/>
<dbReference type="Proteomes" id="UP001287356">
    <property type="component" value="Unassembled WGS sequence"/>
</dbReference>
<dbReference type="Pfam" id="PF08589">
    <property type="entry name" value="ATG43"/>
    <property type="match status" value="1"/>
</dbReference>
<feature type="region of interest" description="Disordered" evidence="1">
    <location>
        <begin position="15"/>
        <end position="95"/>
    </location>
</feature>
<protein>
    <recommendedName>
        <fullName evidence="4">DUF1770-domain-containing protein</fullName>
    </recommendedName>
</protein>
<sequence>MASSLPLQVAETIQTAHINHNPSAEHDINPSTAASKKEPVTVESKQHQQQHASLFPDDGIDEDSVEEEEEEDDEDDDDEDDEDIPYSVLRPKPRRAAHLPPLPDLRYEQSYLHSIRQADTWGKVLWITARDQIMMPFAQGILYNLGICGWQYWNKTAQLSGSSVGARVRRWWWGVNNWPIPREKGSSWLGRRA</sequence>
<dbReference type="InterPro" id="IPR013898">
    <property type="entry name" value="Atg43"/>
</dbReference>
<accession>A0AAE0NEF2</accession>
<reference evidence="2" key="1">
    <citation type="journal article" date="2023" name="Mol. Phylogenet. Evol.">
        <title>Genome-scale phylogeny and comparative genomics of the fungal order Sordariales.</title>
        <authorList>
            <person name="Hensen N."/>
            <person name="Bonometti L."/>
            <person name="Westerberg I."/>
            <person name="Brannstrom I.O."/>
            <person name="Guillou S."/>
            <person name="Cros-Aarteil S."/>
            <person name="Calhoun S."/>
            <person name="Haridas S."/>
            <person name="Kuo A."/>
            <person name="Mondo S."/>
            <person name="Pangilinan J."/>
            <person name="Riley R."/>
            <person name="LaButti K."/>
            <person name="Andreopoulos B."/>
            <person name="Lipzen A."/>
            <person name="Chen C."/>
            <person name="Yan M."/>
            <person name="Daum C."/>
            <person name="Ng V."/>
            <person name="Clum A."/>
            <person name="Steindorff A."/>
            <person name="Ohm R.A."/>
            <person name="Martin F."/>
            <person name="Silar P."/>
            <person name="Natvig D.O."/>
            <person name="Lalanne C."/>
            <person name="Gautier V."/>
            <person name="Ament-Velasquez S.L."/>
            <person name="Kruys A."/>
            <person name="Hutchinson M.I."/>
            <person name="Powell A.J."/>
            <person name="Barry K."/>
            <person name="Miller A.N."/>
            <person name="Grigoriev I.V."/>
            <person name="Debuchy R."/>
            <person name="Gladieux P."/>
            <person name="Hiltunen Thoren M."/>
            <person name="Johannesson H."/>
        </authorList>
    </citation>
    <scope>NUCLEOTIDE SEQUENCE</scope>
    <source>
        <strain evidence="2">CBS 958.72</strain>
    </source>
</reference>
<organism evidence="2 3">
    <name type="scientific">Lasiosphaeria ovina</name>
    <dbReference type="NCBI Taxonomy" id="92902"/>
    <lineage>
        <taxon>Eukaryota</taxon>
        <taxon>Fungi</taxon>
        <taxon>Dikarya</taxon>
        <taxon>Ascomycota</taxon>
        <taxon>Pezizomycotina</taxon>
        <taxon>Sordariomycetes</taxon>
        <taxon>Sordariomycetidae</taxon>
        <taxon>Sordariales</taxon>
        <taxon>Lasiosphaeriaceae</taxon>
        <taxon>Lasiosphaeria</taxon>
    </lineage>
</organism>
<evidence type="ECO:0000256" key="1">
    <source>
        <dbReference type="SAM" id="MobiDB-lite"/>
    </source>
</evidence>
<evidence type="ECO:0000313" key="2">
    <source>
        <dbReference type="EMBL" id="KAK3380026.1"/>
    </source>
</evidence>
<dbReference type="GO" id="GO:0000423">
    <property type="term" value="P:mitophagy"/>
    <property type="evidence" value="ECO:0007669"/>
    <property type="project" value="InterPro"/>
</dbReference>
<name>A0AAE0NEF2_9PEZI</name>
<evidence type="ECO:0000313" key="3">
    <source>
        <dbReference type="Proteomes" id="UP001287356"/>
    </source>
</evidence>
<feature type="compositionally biased region" description="Basic and acidic residues" evidence="1">
    <location>
        <begin position="35"/>
        <end position="46"/>
    </location>
</feature>
<evidence type="ECO:0008006" key="4">
    <source>
        <dbReference type="Google" id="ProtNLM"/>
    </source>
</evidence>
<dbReference type="PANTHER" id="PTHR38699">
    <property type="entry name" value="CHROMOSOME 1, WHOLE GENOME SHOTGUN SEQUENCE"/>
    <property type="match status" value="1"/>
</dbReference>
<keyword evidence="3" id="KW-1185">Reference proteome</keyword>
<reference evidence="2" key="2">
    <citation type="submission" date="2023-06" db="EMBL/GenBank/DDBJ databases">
        <authorList>
            <consortium name="Lawrence Berkeley National Laboratory"/>
            <person name="Haridas S."/>
            <person name="Hensen N."/>
            <person name="Bonometti L."/>
            <person name="Westerberg I."/>
            <person name="Brannstrom I.O."/>
            <person name="Guillou S."/>
            <person name="Cros-Aarteil S."/>
            <person name="Calhoun S."/>
            <person name="Kuo A."/>
            <person name="Mondo S."/>
            <person name="Pangilinan J."/>
            <person name="Riley R."/>
            <person name="Labutti K."/>
            <person name="Andreopoulos B."/>
            <person name="Lipzen A."/>
            <person name="Chen C."/>
            <person name="Yanf M."/>
            <person name="Daum C."/>
            <person name="Ng V."/>
            <person name="Clum A."/>
            <person name="Steindorff A."/>
            <person name="Ohm R."/>
            <person name="Martin F."/>
            <person name="Silar P."/>
            <person name="Natvig D."/>
            <person name="Lalanne C."/>
            <person name="Gautier V."/>
            <person name="Ament-Velasquez S.L."/>
            <person name="Kruys A."/>
            <person name="Hutchinson M.I."/>
            <person name="Powell A.J."/>
            <person name="Barry K."/>
            <person name="Miller A.N."/>
            <person name="Grigoriev I.V."/>
            <person name="Debuchy R."/>
            <person name="Gladieux P."/>
            <person name="Thoren M.H."/>
            <person name="Johannesson H."/>
        </authorList>
    </citation>
    <scope>NUCLEOTIDE SEQUENCE</scope>
    <source>
        <strain evidence="2">CBS 958.72</strain>
    </source>
</reference>
<dbReference type="AlphaFoldDB" id="A0AAE0NEF2"/>
<gene>
    <name evidence="2" type="ORF">B0T24DRAFT_547368</name>
</gene>
<dbReference type="EMBL" id="JAULSN010000002">
    <property type="protein sequence ID" value="KAK3380026.1"/>
    <property type="molecule type" value="Genomic_DNA"/>
</dbReference>
<feature type="compositionally biased region" description="Acidic residues" evidence="1">
    <location>
        <begin position="58"/>
        <end position="84"/>
    </location>
</feature>
<comment type="caution">
    <text evidence="2">The sequence shown here is derived from an EMBL/GenBank/DDBJ whole genome shotgun (WGS) entry which is preliminary data.</text>
</comment>
<dbReference type="GO" id="GO:0140580">
    <property type="term" value="F:mitochondrion autophagosome adaptor activity"/>
    <property type="evidence" value="ECO:0007669"/>
    <property type="project" value="InterPro"/>
</dbReference>
<dbReference type="PANTHER" id="PTHR38699:SF1">
    <property type="entry name" value="MITOPHAGY RECEPTOR ATG43"/>
    <property type="match status" value="1"/>
</dbReference>